<dbReference type="GO" id="GO:0008270">
    <property type="term" value="F:zinc ion binding"/>
    <property type="evidence" value="ECO:0007669"/>
    <property type="project" value="UniProtKB-KW"/>
</dbReference>
<comment type="caution">
    <text evidence="5">The sequence shown here is derived from an EMBL/GenBank/DDBJ whole genome shotgun (WGS) entry which is preliminary data.</text>
</comment>
<dbReference type="SUPFAM" id="SSF56219">
    <property type="entry name" value="DNase I-like"/>
    <property type="match status" value="1"/>
</dbReference>
<dbReference type="InterPro" id="IPR001878">
    <property type="entry name" value="Znf_CCHC"/>
</dbReference>
<keyword evidence="6" id="KW-1185">Reference proteome</keyword>
<name>A0A9J6CWA9_RHIMP</name>
<keyword evidence="2" id="KW-0175">Coiled coil</keyword>
<dbReference type="PROSITE" id="PS50158">
    <property type="entry name" value="ZF_CCHC"/>
    <property type="match status" value="1"/>
</dbReference>
<evidence type="ECO:0000313" key="6">
    <source>
        <dbReference type="Proteomes" id="UP000821866"/>
    </source>
</evidence>
<feature type="compositionally biased region" description="Basic and acidic residues" evidence="3">
    <location>
        <begin position="150"/>
        <end position="171"/>
    </location>
</feature>
<keyword evidence="1" id="KW-0862">Zinc</keyword>
<evidence type="ECO:0000256" key="3">
    <source>
        <dbReference type="SAM" id="MobiDB-lite"/>
    </source>
</evidence>
<evidence type="ECO:0000256" key="2">
    <source>
        <dbReference type="SAM" id="Coils"/>
    </source>
</evidence>
<feature type="region of interest" description="Disordered" evidence="3">
    <location>
        <begin position="140"/>
        <end position="192"/>
    </location>
</feature>
<protein>
    <recommendedName>
        <fullName evidence="4">CCHC-type domain-containing protein</fullName>
    </recommendedName>
</protein>
<dbReference type="VEuPathDB" id="VectorBase:LOC119162223"/>
<keyword evidence="1" id="KW-0479">Metal-binding</keyword>
<reference evidence="5" key="1">
    <citation type="journal article" date="2020" name="Cell">
        <title>Large-Scale Comparative Analyses of Tick Genomes Elucidate Their Genetic Diversity and Vector Capacities.</title>
        <authorList>
            <consortium name="Tick Genome and Microbiome Consortium (TIGMIC)"/>
            <person name="Jia N."/>
            <person name="Wang J."/>
            <person name="Shi W."/>
            <person name="Du L."/>
            <person name="Sun Y."/>
            <person name="Zhan W."/>
            <person name="Jiang J.F."/>
            <person name="Wang Q."/>
            <person name="Zhang B."/>
            <person name="Ji P."/>
            <person name="Bell-Sakyi L."/>
            <person name="Cui X.M."/>
            <person name="Yuan T.T."/>
            <person name="Jiang B.G."/>
            <person name="Yang W.F."/>
            <person name="Lam T.T."/>
            <person name="Chang Q.C."/>
            <person name="Ding S.J."/>
            <person name="Wang X.J."/>
            <person name="Zhu J.G."/>
            <person name="Ruan X.D."/>
            <person name="Zhao L."/>
            <person name="Wei J.T."/>
            <person name="Ye R.Z."/>
            <person name="Que T.C."/>
            <person name="Du C.H."/>
            <person name="Zhou Y.H."/>
            <person name="Cheng J.X."/>
            <person name="Dai P.F."/>
            <person name="Guo W.B."/>
            <person name="Han X.H."/>
            <person name="Huang E.J."/>
            <person name="Li L.F."/>
            <person name="Wei W."/>
            <person name="Gao Y.C."/>
            <person name="Liu J.Z."/>
            <person name="Shao H.Z."/>
            <person name="Wang X."/>
            <person name="Wang C.C."/>
            <person name="Yang T.C."/>
            <person name="Huo Q.B."/>
            <person name="Li W."/>
            <person name="Chen H.Y."/>
            <person name="Chen S.E."/>
            <person name="Zhou L.G."/>
            <person name="Ni X.B."/>
            <person name="Tian J.H."/>
            <person name="Sheng Y."/>
            <person name="Liu T."/>
            <person name="Pan Y.S."/>
            <person name="Xia L.Y."/>
            <person name="Li J."/>
            <person name="Zhao F."/>
            <person name="Cao W.C."/>
        </authorList>
    </citation>
    <scope>NUCLEOTIDE SEQUENCE</scope>
    <source>
        <strain evidence="5">Rmic-2018</strain>
    </source>
</reference>
<dbReference type="Proteomes" id="UP000821866">
    <property type="component" value="Unassembled WGS sequence"/>
</dbReference>
<dbReference type="GO" id="GO:0003824">
    <property type="term" value="F:catalytic activity"/>
    <property type="evidence" value="ECO:0007669"/>
    <property type="project" value="InterPro"/>
</dbReference>
<dbReference type="GO" id="GO:0003676">
    <property type="term" value="F:nucleic acid binding"/>
    <property type="evidence" value="ECO:0007669"/>
    <property type="project" value="InterPro"/>
</dbReference>
<evidence type="ECO:0000313" key="5">
    <source>
        <dbReference type="EMBL" id="KAH7938677.1"/>
    </source>
</evidence>
<keyword evidence="1" id="KW-0863">Zinc-finger</keyword>
<dbReference type="Pfam" id="PF14529">
    <property type="entry name" value="Exo_endo_phos_2"/>
    <property type="match status" value="1"/>
</dbReference>
<sequence>MAAHRLGNSESVLILLEGNKVPRYVKYGGSVSKCTLYRQHREVCTTCGQIGHRKDVCPTPNARVCFTCGRNNPGEDHAEYCKPRCKFCGSSHVTGAGKGKNKFKTLLQIKQRQRIKQNTETITEMALAKAPGEAALSRRIDFPEPGASGTRHELNSVASRDRSRAEPEDVKWANVTSGRPKEARPPRPAPQVQAHLSVTNNSDVNRAAMTQTSGVPSRAAAATLKELGKMPSGGGCSEQCKKETRELKDTVKKMEKAMEELQTAMAATQLTIKQRRGVIDEQRDAIRRLQEGGSRNEANKKMVTDADEDDNGTQTNIAGNRFVNTTTPKTYQFTAKAKTPTRAFMVAVARGLEAHPEVELESESNEEEDDSASVISVATTNNGDRTKPLGYGSFSKKIGRNARAIKKWGKSFEGLQQRILTKCTQVIQQQLAQTIQLQIEQALERALSSEKLQPLIGEARLSLIMDSNNKIKIWHWNANGFRCRKAILQQYLRSLAPTARPDVIAVQKTHTDDTLTLQGYRTHASPPSARTCGKGAAQGVCTFIRKGIAHVKHPQFLGSRNTAIELCVTELAISGKGRGTRGGRKKKTSTTVFIANICSDPRHGKQKFQTLFHKIKSATSQAQKYLAKRGDAAAVICGDFNAQDRELGYTTTTSKGRYLLEDAGEAEFTLLIHPAHPSRIGLSVARDTNPDLTFAMLTEGGIAKWRNTGINLGSDHFIIEIELPLAYRNGNLNRGKTSKHKLFDWSKFRNTELGEVDNIDEWSAKLLAATEGVTAEIDAPEEIETMNPRLAHLLEARRSLQKRWRRQRHNRTLRKKIAELGREIERHSRQLSSQEWFALCSQADGQLHRGGTWKLLRQPMDETKSCEYQRTRMAQILHTTARQVGEEEMFKRLNERYLPITSHEDHPDYAGQPNLRLDRDLEEWEVRQAAQDLNCRSATGPDSY</sequence>
<organism evidence="5 6">
    <name type="scientific">Rhipicephalus microplus</name>
    <name type="common">Cattle tick</name>
    <name type="synonym">Boophilus microplus</name>
    <dbReference type="NCBI Taxonomy" id="6941"/>
    <lineage>
        <taxon>Eukaryota</taxon>
        <taxon>Metazoa</taxon>
        <taxon>Ecdysozoa</taxon>
        <taxon>Arthropoda</taxon>
        <taxon>Chelicerata</taxon>
        <taxon>Arachnida</taxon>
        <taxon>Acari</taxon>
        <taxon>Parasitiformes</taxon>
        <taxon>Ixodida</taxon>
        <taxon>Ixodoidea</taxon>
        <taxon>Ixodidae</taxon>
        <taxon>Rhipicephalinae</taxon>
        <taxon>Rhipicephalus</taxon>
        <taxon>Boophilus</taxon>
    </lineage>
</organism>
<reference evidence="5" key="2">
    <citation type="submission" date="2021-09" db="EMBL/GenBank/DDBJ databases">
        <authorList>
            <person name="Jia N."/>
            <person name="Wang J."/>
            <person name="Shi W."/>
            <person name="Du L."/>
            <person name="Sun Y."/>
            <person name="Zhan W."/>
            <person name="Jiang J."/>
            <person name="Wang Q."/>
            <person name="Zhang B."/>
            <person name="Ji P."/>
            <person name="Sakyi L.B."/>
            <person name="Cui X."/>
            <person name="Yuan T."/>
            <person name="Jiang B."/>
            <person name="Yang W."/>
            <person name="Lam T.T.-Y."/>
            <person name="Chang Q."/>
            <person name="Ding S."/>
            <person name="Wang X."/>
            <person name="Zhu J."/>
            <person name="Ruan X."/>
            <person name="Zhao L."/>
            <person name="Wei J."/>
            <person name="Que T."/>
            <person name="Du C."/>
            <person name="Cheng J."/>
            <person name="Dai P."/>
            <person name="Han X."/>
            <person name="Huang E."/>
            <person name="Gao Y."/>
            <person name="Liu J."/>
            <person name="Shao H."/>
            <person name="Ye R."/>
            <person name="Li L."/>
            <person name="Wei W."/>
            <person name="Wang X."/>
            <person name="Wang C."/>
            <person name="Huo Q."/>
            <person name="Li W."/>
            <person name="Guo W."/>
            <person name="Chen H."/>
            <person name="Chen S."/>
            <person name="Zhou L."/>
            <person name="Zhou L."/>
            <person name="Ni X."/>
            <person name="Tian J."/>
            <person name="Zhou Y."/>
            <person name="Sheng Y."/>
            <person name="Liu T."/>
            <person name="Pan Y."/>
            <person name="Xia L."/>
            <person name="Li J."/>
            <person name="Zhao F."/>
            <person name="Cao W."/>
        </authorList>
    </citation>
    <scope>NUCLEOTIDE SEQUENCE</scope>
    <source>
        <strain evidence="5">Rmic-2018</strain>
        <tissue evidence="5">Larvae</tissue>
    </source>
</reference>
<dbReference type="Gene3D" id="3.60.10.10">
    <property type="entry name" value="Endonuclease/exonuclease/phosphatase"/>
    <property type="match status" value="1"/>
</dbReference>
<dbReference type="EMBL" id="JABSTU010005771">
    <property type="protein sequence ID" value="KAH7938677.1"/>
    <property type="molecule type" value="Genomic_DNA"/>
</dbReference>
<accession>A0A9J6CWA9</accession>
<proteinExistence type="predicted"/>
<evidence type="ECO:0000259" key="4">
    <source>
        <dbReference type="PROSITE" id="PS50158"/>
    </source>
</evidence>
<feature type="coiled-coil region" evidence="2">
    <location>
        <begin position="237"/>
        <end position="271"/>
    </location>
</feature>
<dbReference type="AlphaFoldDB" id="A0A9J6CWA9"/>
<gene>
    <name evidence="5" type="ORF">HPB51_028803</name>
</gene>
<feature type="domain" description="CCHC-type" evidence="4">
    <location>
        <begin position="44"/>
        <end position="58"/>
    </location>
</feature>
<dbReference type="InterPro" id="IPR036691">
    <property type="entry name" value="Endo/exonu/phosph_ase_sf"/>
</dbReference>
<evidence type="ECO:0000256" key="1">
    <source>
        <dbReference type="PROSITE-ProRule" id="PRU00047"/>
    </source>
</evidence>
<dbReference type="InterPro" id="IPR005135">
    <property type="entry name" value="Endo/exonuclease/phosphatase"/>
</dbReference>